<accession>A0ABY6IXJ7</accession>
<dbReference type="EMBL" id="CP107006">
    <property type="protein sequence ID" value="UYQ92106.1"/>
    <property type="molecule type" value="Genomic_DNA"/>
</dbReference>
<keyword evidence="3" id="KW-1185">Reference proteome</keyword>
<feature type="transmembrane region" description="Helical" evidence="1">
    <location>
        <begin position="49"/>
        <end position="76"/>
    </location>
</feature>
<feature type="transmembrane region" description="Helical" evidence="1">
    <location>
        <begin position="21"/>
        <end position="43"/>
    </location>
</feature>
<evidence type="ECO:0008006" key="4">
    <source>
        <dbReference type="Google" id="ProtNLM"/>
    </source>
</evidence>
<organism evidence="2 3">
    <name type="scientific">Chitinophaga horti</name>
    <dbReference type="NCBI Taxonomy" id="2920382"/>
    <lineage>
        <taxon>Bacteria</taxon>
        <taxon>Pseudomonadati</taxon>
        <taxon>Bacteroidota</taxon>
        <taxon>Chitinophagia</taxon>
        <taxon>Chitinophagales</taxon>
        <taxon>Chitinophagaceae</taxon>
        <taxon>Chitinophaga</taxon>
    </lineage>
</organism>
<keyword evidence="1" id="KW-0472">Membrane</keyword>
<evidence type="ECO:0000313" key="3">
    <source>
        <dbReference type="Proteomes" id="UP001162741"/>
    </source>
</evidence>
<evidence type="ECO:0000313" key="2">
    <source>
        <dbReference type="EMBL" id="UYQ92106.1"/>
    </source>
</evidence>
<evidence type="ECO:0000256" key="1">
    <source>
        <dbReference type="SAM" id="Phobius"/>
    </source>
</evidence>
<dbReference type="RefSeq" id="WP_264280428.1">
    <property type="nucleotide sequence ID" value="NZ_CP107006.1"/>
</dbReference>
<feature type="transmembrane region" description="Helical" evidence="1">
    <location>
        <begin position="142"/>
        <end position="164"/>
    </location>
</feature>
<feature type="transmembrane region" description="Helical" evidence="1">
    <location>
        <begin position="257"/>
        <end position="276"/>
    </location>
</feature>
<keyword evidence="1" id="KW-0812">Transmembrane</keyword>
<keyword evidence="1" id="KW-1133">Transmembrane helix</keyword>
<gene>
    <name evidence="2" type="ORF">MKQ68_18625</name>
</gene>
<protein>
    <recommendedName>
        <fullName evidence="4">ABC transporter permease</fullName>
    </recommendedName>
</protein>
<proteinExistence type="predicted"/>
<feature type="transmembrane region" description="Helical" evidence="1">
    <location>
        <begin position="171"/>
        <end position="197"/>
    </location>
</feature>
<feature type="transmembrane region" description="Helical" evidence="1">
    <location>
        <begin position="97"/>
        <end position="122"/>
    </location>
</feature>
<dbReference type="Proteomes" id="UP001162741">
    <property type="component" value="Chromosome"/>
</dbReference>
<sequence length="283" mass="31712">MSSSFARYVLLLKKQWIENRRFYLFAVLVIFLLQFSMLLLAVFTADRGLGSGVVSIISILGVLLTGSMFSSSLLNNYRHRSEGIFGLMLPASAKEKLLVAVTYNMLIFPVLFFVMFCSNLYAAHLIEVKFSFRISRLEVATFKTIVFFTVLYWLSQAFVLLCSLMLRRFSFMVAACVMIVLAIVVSAISTSTFSAIIGNRTAKVDNLAQFYPGPIVGTRLQSADPLGAASFMVDIKHGNGVVMPWHYAVNLSPAGNWLFNGYVLLTAIFLLYIVWLKLKDQQL</sequence>
<name>A0ABY6IXJ7_9BACT</name>
<reference evidence="2" key="1">
    <citation type="submission" date="2022-10" db="EMBL/GenBank/DDBJ databases">
        <title>Chitinophaga sp. nov., isolated from soil.</title>
        <authorList>
            <person name="Jeon C.O."/>
        </authorList>
    </citation>
    <scope>NUCLEOTIDE SEQUENCE</scope>
    <source>
        <strain evidence="2">R8</strain>
    </source>
</reference>